<accession>A0A0D2M7V7</accession>
<keyword evidence="3" id="KW-1185">Reference proteome</keyword>
<evidence type="ECO:0000313" key="2">
    <source>
        <dbReference type="EMBL" id="KIY99444.1"/>
    </source>
</evidence>
<protein>
    <submittedName>
        <fullName evidence="2">Retrovirus-related Pol polyprotein from transposon TNT 1-94</fullName>
        <ecNumber evidence="2">2.7.7.49</ecNumber>
    </submittedName>
</protein>
<keyword evidence="2" id="KW-0548">Nucleotidyltransferase</keyword>
<dbReference type="Pfam" id="PF07727">
    <property type="entry name" value="RVT_2"/>
    <property type="match status" value="1"/>
</dbReference>
<dbReference type="STRING" id="145388.A0A0D2M7V7"/>
<dbReference type="GO" id="GO:0003964">
    <property type="term" value="F:RNA-directed DNA polymerase activity"/>
    <property type="evidence" value="ECO:0007669"/>
    <property type="project" value="UniProtKB-EC"/>
</dbReference>
<dbReference type="InterPro" id="IPR013103">
    <property type="entry name" value="RVT_2"/>
</dbReference>
<dbReference type="AlphaFoldDB" id="A0A0D2M7V7"/>
<dbReference type="RefSeq" id="XP_013898464.1">
    <property type="nucleotide sequence ID" value="XM_014043010.1"/>
</dbReference>
<evidence type="ECO:0000259" key="1">
    <source>
        <dbReference type="Pfam" id="PF07727"/>
    </source>
</evidence>
<dbReference type="OrthoDB" id="546098at2759"/>
<dbReference type="Proteomes" id="UP000054498">
    <property type="component" value="Unassembled WGS sequence"/>
</dbReference>
<reference evidence="2 3" key="1">
    <citation type="journal article" date="2013" name="BMC Genomics">
        <title>Reconstruction of the lipid metabolism for the microalga Monoraphidium neglectum from its genome sequence reveals characteristics suitable for biofuel production.</title>
        <authorList>
            <person name="Bogen C."/>
            <person name="Al-Dilaimi A."/>
            <person name="Albersmeier A."/>
            <person name="Wichmann J."/>
            <person name="Grundmann M."/>
            <person name="Rupp O."/>
            <person name="Lauersen K.J."/>
            <person name="Blifernez-Klassen O."/>
            <person name="Kalinowski J."/>
            <person name="Goesmann A."/>
            <person name="Mussgnug J.H."/>
            <person name="Kruse O."/>
        </authorList>
    </citation>
    <scope>NUCLEOTIDE SEQUENCE [LARGE SCALE GENOMIC DNA]</scope>
    <source>
        <strain evidence="2 3">SAG 48.87</strain>
    </source>
</reference>
<dbReference type="EMBL" id="KK101846">
    <property type="protein sequence ID" value="KIY99444.1"/>
    <property type="molecule type" value="Genomic_DNA"/>
</dbReference>
<organism evidence="2 3">
    <name type="scientific">Monoraphidium neglectum</name>
    <dbReference type="NCBI Taxonomy" id="145388"/>
    <lineage>
        <taxon>Eukaryota</taxon>
        <taxon>Viridiplantae</taxon>
        <taxon>Chlorophyta</taxon>
        <taxon>core chlorophytes</taxon>
        <taxon>Chlorophyceae</taxon>
        <taxon>CS clade</taxon>
        <taxon>Sphaeropleales</taxon>
        <taxon>Selenastraceae</taxon>
        <taxon>Monoraphidium</taxon>
    </lineage>
</organism>
<dbReference type="EC" id="2.7.7.49" evidence="2"/>
<keyword evidence="2" id="KW-0808">Transferase</keyword>
<evidence type="ECO:0000313" key="3">
    <source>
        <dbReference type="Proteomes" id="UP000054498"/>
    </source>
</evidence>
<feature type="domain" description="Reverse transcriptase Ty1/copia-type" evidence="1">
    <location>
        <begin position="65"/>
        <end position="191"/>
    </location>
</feature>
<gene>
    <name evidence="2" type="ORF">MNEG_8521</name>
</gene>
<proteinExistence type="predicted"/>
<sequence length="195" mass="21561">MRAEATALFVAGDRDDDSTLGAFITAAALTGTATDPTVEEALQSAESQQWLTAIDDEYRSLLKNCTWEVEELPPGVKPIPVKWVLKAKRDADGNIERFKARLVAKGFHQREGIDYEETFAPTSRYTTLRVLLATAAELDLELGQLDIKTAFLYGKIDKDIWIEQPPGYEFGGATFGCHLLRSIYGLKQPGTLVAH</sequence>
<dbReference type="KEGG" id="mng:MNEG_8521"/>
<dbReference type="GeneID" id="25741397"/>
<name>A0A0D2M7V7_9CHLO</name>